<gene>
    <name evidence="2" type="ORF">E2C01_035102</name>
</gene>
<name>A0A5B7F8F6_PORTR</name>
<feature type="region of interest" description="Disordered" evidence="1">
    <location>
        <begin position="61"/>
        <end position="95"/>
    </location>
</feature>
<keyword evidence="3" id="KW-1185">Reference proteome</keyword>
<comment type="caution">
    <text evidence="2">The sequence shown here is derived from an EMBL/GenBank/DDBJ whole genome shotgun (WGS) entry which is preliminary data.</text>
</comment>
<accession>A0A5B7F8F6</accession>
<evidence type="ECO:0000313" key="3">
    <source>
        <dbReference type="Proteomes" id="UP000324222"/>
    </source>
</evidence>
<feature type="compositionally biased region" description="Basic and acidic residues" evidence="1">
    <location>
        <begin position="82"/>
        <end position="95"/>
    </location>
</feature>
<organism evidence="2 3">
    <name type="scientific">Portunus trituberculatus</name>
    <name type="common">Swimming crab</name>
    <name type="synonym">Neptunus trituberculatus</name>
    <dbReference type="NCBI Taxonomy" id="210409"/>
    <lineage>
        <taxon>Eukaryota</taxon>
        <taxon>Metazoa</taxon>
        <taxon>Ecdysozoa</taxon>
        <taxon>Arthropoda</taxon>
        <taxon>Crustacea</taxon>
        <taxon>Multicrustacea</taxon>
        <taxon>Malacostraca</taxon>
        <taxon>Eumalacostraca</taxon>
        <taxon>Eucarida</taxon>
        <taxon>Decapoda</taxon>
        <taxon>Pleocyemata</taxon>
        <taxon>Brachyura</taxon>
        <taxon>Eubrachyura</taxon>
        <taxon>Portunoidea</taxon>
        <taxon>Portunidae</taxon>
        <taxon>Portuninae</taxon>
        <taxon>Portunus</taxon>
    </lineage>
</organism>
<dbReference type="Proteomes" id="UP000324222">
    <property type="component" value="Unassembled WGS sequence"/>
</dbReference>
<evidence type="ECO:0000313" key="2">
    <source>
        <dbReference type="EMBL" id="MPC41509.1"/>
    </source>
</evidence>
<dbReference type="EMBL" id="VSRR010005083">
    <property type="protein sequence ID" value="MPC41509.1"/>
    <property type="molecule type" value="Genomic_DNA"/>
</dbReference>
<reference evidence="2 3" key="1">
    <citation type="submission" date="2019-05" db="EMBL/GenBank/DDBJ databases">
        <title>Another draft genome of Portunus trituberculatus and its Hox gene families provides insights of decapod evolution.</title>
        <authorList>
            <person name="Jeong J.-H."/>
            <person name="Song I."/>
            <person name="Kim S."/>
            <person name="Choi T."/>
            <person name="Kim D."/>
            <person name="Ryu S."/>
            <person name="Kim W."/>
        </authorList>
    </citation>
    <scope>NUCLEOTIDE SEQUENCE [LARGE SCALE GENOMIC DNA]</scope>
    <source>
        <tissue evidence="2">Muscle</tissue>
    </source>
</reference>
<sequence>MKSSYRKLEIQKQAAGREFRVYQRKLEMIQSTAVTTANAAATVCLHLCTAKYQHRDKSATYTAATGDPSEAPPALRLPKVQDTNEKRYLASKKEK</sequence>
<dbReference type="AlphaFoldDB" id="A0A5B7F8F6"/>
<proteinExistence type="predicted"/>
<protein>
    <submittedName>
        <fullName evidence="2">Uncharacterized protein</fullName>
    </submittedName>
</protein>
<evidence type="ECO:0000256" key="1">
    <source>
        <dbReference type="SAM" id="MobiDB-lite"/>
    </source>
</evidence>